<organism evidence="3 4">
    <name type="scientific">Legionella maceachernii</name>
    <dbReference type="NCBI Taxonomy" id="466"/>
    <lineage>
        <taxon>Bacteria</taxon>
        <taxon>Pseudomonadati</taxon>
        <taxon>Pseudomonadota</taxon>
        <taxon>Gammaproteobacteria</taxon>
        <taxon>Legionellales</taxon>
        <taxon>Legionellaceae</taxon>
        <taxon>Legionella</taxon>
    </lineage>
</organism>
<keyword evidence="4" id="KW-1185">Reference proteome</keyword>
<dbReference type="OrthoDB" id="1522627at2"/>
<evidence type="ECO:0000256" key="1">
    <source>
        <dbReference type="SAM" id="SignalP"/>
    </source>
</evidence>
<dbReference type="STRING" id="466.Lmac_2519"/>
<evidence type="ECO:0000313" key="3">
    <source>
        <dbReference type="EMBL" id="KTD24432.1"/>
    </source>
</evidence>
<accession>A0A0W0VW22</accession>
<dbReference type="Proteomes" id="UP000054908">
    <property type="component" value="Unassembled WGS sequence"/>
</dbReference>
<reference evidence="3 4" key="1">
    <citation type="submission" date="2015-11" db="EMBL/GenBank/DDBJ databases">
        <title>Genomic analysis of 38 Legionella species identifies large and diverse effector repertoires.</title>
        <authorList>
            <person name="Burstein D."/>
            <person name="Amaro F."/>
            <person name="Zusman T."/>
            <person name="Lifshitz Z."/>
            <person name="Cohen O."/>
            <person name="Gilbert J.A."/>
            <person name="Pupko T."/>
            <person name="Shuman H.A."/>
            <person name="Segal G."/>
        </authorList>
    </citation>
    <scope>NUCLEOTIDE SEQUENCE [LARGE SCALE GENOMIC DNA]</scope>
    <source>
        <strain evidence="3 4">PX-1-G2-E2</strain>
    </source>
</reference>
<dbReference type="PATRIC" id="fig|466.6.peg.2687"/>
<dbReference type="Pfam" id="PF14485">
    <property type="entry name" value="DUF4431"/>
    <property type="match status" value="1"/>
</dbReference>
<feature type="domain" description="DUF4431" evidence="2">
    <location>
        <begin position="97"/>
        <end position="142"/>
    </location>
</feature>
<protein>
    <recommendedName>
        <fullName evidence="2">DUF4431 domain-containing protein</fullName>
    </recommendedName>
</protein>
<sequence>MKFIVGFMAIIISTSLLADSSTQPQTEGCIVEGSQIQLMGKLISETTSKMLDDTDPKGRDPLETYWVLSTEKSYCGESYNTETKALNRIGELTSRFQLILKPEQYNEQQDLLGKKVIVEGKMLLAHTGQHHTKMLIDVNSIESATCSSEL</sequence>
<evidence type="ECO:0000313" key="4">
    <source>
        <dbReference type="Proteomes" id="UP000054908"/>
    </source>
</evidence>
<dbReference type="AlphaFoldDB" id="A0A0W0VW22"/>
<comment type="caution">
    <text evidence="3">The sequence shown here is derived from an EMBL/GenBank/DDBJ whole genome shotgun (WGS) entry which is preliminary data.</text>
</comment>
<dbReference type="RefSeq" id="WP_058453217.1">
    <property type="nucleotide sequence ID" value="NZ_CAAAIB010000007.1"/>
</dbReference>
<proteinExistence type="predicted"/>
<keyword evidence="1" id="KW-0732">Signal</keyword>
<feature type="chain" id="PRO_5006915098" description="DUF4431 domain-containing protein" evidence="1">
    <location>
        <begin position="19"/>
        <end position="150"/>
    </location>
</feature>
<name>A0A0W0VW22_9GAMM</name>
<dbReference type="EMBL" id="LNYL01000050">
    <property type="protein sequence ID" value="KTD24432.1"/>
    <property type="molecule type" value="Genomic_DNA"/>
</dbReference>
<feature type="signal peptide" evidence="1">
    <location>
        <begin position="1"/>
        <end position="18"/>
    </location>
</feature>
<evidence type="ECO:0000259" key="2">
    <source>
        <dbReference type="Pfam" id="PF14485"/>
    </source>
</evidence>
<gene>
    <name evidence="3" type="ORF">Lmac_2519</name>
</gene>
<dbReference type="InterPro" id="IPR027826">
    <property type="entry name" value="DUF4431"/>
</dbReference>